<feature type="active site" evidence="9">
    <location>
        <position position="9"/>
    </location>
</feature>
<dbReference type="UniPathway" id="UPA00056">
    <property type="reaction ID" value="UER00094"/>
</dbReference>
<evidence type="ECO:0000313" key="12">
    <source>
        <dbReference type="EMBL" id="KKS02758.1"/>
    </source>
</evidence>
<feature type="domain" description="GHMP kinase N-terminal" evidence="10">
    <location>
        <begin position="65"/>
        <end position="143"/>
    </location>
</feature>
<dbReference type="AlphaFoldDB" id="A0A0G0YQX4"/>
<dbReference type="Pfam" id="PF08544">
    <property type="entry name" value="GHMP_kinases_C"/>
    <property type="match status" value="1"/>
</dbReference>
<evidence type="ECO:0000313" key="13">
    <source>
        <dbReference type="Proteomes" id="UP000034493"/>
    </source>
</evidence>
<dbReference type="Pfam" id="PF00288">
    <property type="entry name" value="GHMP_kinases_N"/>
    <property type="match status" value="1"/>
</dbReference>
<keyword evidence="4 9" id="KW-0808">Transferase</keyword>
<evidence type="ECO:0000256" key="6">
    <source>
        <dbReference type="ARBA" id="ARBA00022777"/>
    </source>
</evidence>
<dbReference type="NCBIfam" id="TIGR00154">
    <property type="entry name" value="ispE"/>
    <property type="match status" value="1"/>
</dbReference>
<evidence type="ECO:0000256" key="9">
    <source>
        <dbReference type="HAMAP-Rule" id="MF_00061"/>
    </source>
</evidence>
<dbReference type="InterPro" id="IPR004424">
    <property type="entry name" value="IspE"/>
</dbReference>
<keyword evidence="9" id="KW-0414">Isoprene biosynthesis</keyword>
<dbReference type="PIRSF" id="PIRSF010376">
    <property type="entry name" value="IspE"/>
    <property type="match status" value="1"/>
</dbReference>
<comment type="catalytic activity">
    <reaction evidence="9">
        <text>4-CDP-2-C-methyl-D-erythritol + ATP = 4-CDP-2-C-methyl-D-erythritol 2-phosphate + ADP + H(+)</text>
        <dbReference type="Rhea" id="RHEA:18437"/>
        <dbReference type="ChEBI" id="CHEBI:15378"/>
        <dbReference type="ChEBI" id="CHEBI:30616"/>
        <dbReference type="ChEBI" id="CHEBI:57823"/>
        <dbReference type="ChEBI" id="CHEBI:57919"/>
        <dbReference type="ChEBI" id="CHEBI:456216"/>
        <dbReference type="EC" id="2.7.1.148"/>
    </reaction>
</comment>
<dbReference type="Proteomes" id="UP000034493">
    <property type="component" value="Unassembled WGS sequence"/>
</dbReference>
<dbReference type="SUPFAM" id="SSF54211">
    <property type="entry name" value="Ribosomal protein S5 domain 2-like"/>
    <property type="match status" value="1"/>
</dbReference>
<accession>A0A0G0YQX4</accession>
<protein>
    <recommendedName>
        <fullName evidence="3 9">4-diphosphocytidyl-2-C-methyl-D-erythritol kinase</fullName>
        <shortName evidence="9">CMK</shortName>
        <ecNumber evidence="2 9">2.7.1.148</ecNumber>
    </recommendedName>
    <alternativeName>
        <fullName evidence="8 9">4-(cytidine-5'-diphospho)-2-C-methyl-D-erythritol kinase</fullName>
    </alternativeName>
</protein>
<keyword evidence="5 9" id="KW-0547">Nucleotide-binding</keyword>
<dbReference type="PATRIC" id="fig|1618411.3.peg.1146"/>
<dbReference type="EMBL" id="LCBC01000029">
    <property type="protein sequence ID" value="KKS02758.1"/>
    <property type="molecule type" value="Genomic_DNA"/>
</dbReference>
<dbReference type="GO" id="GO:0019288">
    <property type="term" value="P:isopentenyl diphosphate biosynthetic process, methylerythritol 4-phosphate pathway"/>
    <property type="evidence" value="ECO:0007669"/>
    <property type="project" value="UniProtKB-UniRule"/>
</dbReference>
<dbReference type="InterPro" id="IPR006204">
    <property type="entry name" value="GHMP_kinase_N_dom"/>
</dbReference>
<evidence type="ECO:0000256" key="3">
    <source>
        <dbReference type="ARBA" id="ARBA00017473"/>
    </source>
</evidence>
<gene>
    <name evidence="9" type="primary">ispE</name>
    <name evidence="12" type="ORF">UU56_C0029G0012</name>
</gene>
<organism evidence="12 13">
    <name type="scientific">Candidatus Curtissbacteria bacterium GW2011_GWA2_41_24</name>
    <dbReference type="NCBI Taxonomy" id="1618411"/>
    <lineage>
        <taxon>Bacteria</taxon>
        <taxon>Candidatus Curtissiibacteriota</taxon>
    </lineage>
</organism>
<dbReference type="GO" id="GO:0016114">
    <property type="term" value="P:terpenoid biosynthetic process"/>
    <property type="evidence" value="ECO:0007669"/>
    <property type="project" value="UniProtKB-UniRule"/>
</dbReference>
<reference evidence="12 13" key="1">
    <citation type="journal article" date="2015" name="Nature">
        <title>rRNA introns, odd ribosomes, and small enigmatic genomes across a large radiation of phyla.</title>
        <authorList>
            <person name="Brown C.T."/>
            <person name="Hug L.A."/>
            <person name="Thomas B.C."/>
            <person name="Sharon I."/>
            <person name="Castelle C.J."/>
            <person name="Singh A."/>
            <person name="Wilkins M.J."/>
            <person name="Williams K.H."/>
            <person name="Banfield J.F."/>
        </authorList>
    </citation>
    <scope>NUCLEOTIDE SEQUENCE [LARGE SCALE GENOMIC DNA]</scope>
</reference>
<feature type="binding site" evidence="9">
    <location>
        <begin position="94"/>
        <end position="104"/>
    </location>
    <ligand>
        <name>ATP</name>
        <dbReference type="ChEBI" id="CHEBI:30616"/>
    </ligand>
</feature>
<comment type="caution">
    <text evidence="12">The sequence shown here is derived from an EMBL/GenBank/DDBJ whole genome shotgun (WGS) entry which is preliminary data.</text>
</comment>
<comment type="similarity">
    <text evidence="1 9">Belongs to the GHMP kinase family. IspE subfamily.</text>
</comment>
<evidence type="ECO:0000256" key="5">
    <source>
        <dbReference type="ARBA" id="ARBA00022741"/>
    </source>
</evidence>
<comment type="pathway">
    <text evidence="9">Isoprenoid biosynthesis; isopentenyl diphosphate biosynthesis via DXP pathway; isopentenyl diphosphate from 1-deoxy-D-xylulose 5-phosphate: step 3/6.</text>
</comment>
<proteinExistence type="inferred from homology"/>
<dbReference type="InterPro" id="IPR036554">
    <property type="entry name" value="GHMP_kinase_C_sf"/>
</dbReference>
<feature type="domain" description="GHMP kinase C-terminal" evidence="11">
    <location>
        <begin position="205"/>
        <end position="280"/>
    </location>
</feature>
<dbReference type="GO" id="GO:0005524">
    <property type="term" value="F:ATP binding"/>
    <property type="evidence" value="ECO:0007669"/>
    <property type="project" value="UniProtKB-UniRule"/>
</dbReference>
<dbReference type="EC" id="2.7.1.148" evidence="2 9"/>
<comment type="function">
    <text evidence="9">Catalyzes the phosphorylation of the position 2 hydroxy group of 4-diphosphocytidyl-2C-methyl-D-erythritol.</text>
</comment>
<evidence type="ECO:0000256" key="2">
    <source>
        <dbReference type="ARBA" id="ARBA00012052"/>
    </source>
</evidence>
<dbReference type="GO" id="GO:0050515">
    <property type="term" value="F:4-(cytidine 5'-diphospho)-2-C-methyl-D-erythritol kinase activity"/>
    <property type="evidence" value="ECO:0007669"/>
    <property type="project" value="UniProtKB-UniRule"/>
</dbReference>
<evidence type="ECO:0000256" key="7">
    <source>
        <dbReference type="ARBA" id="ARBA00022840"/>
    </source>
</evidence>
<dbReference type="HAMAP" id="MF_00061">
    <property type="entry name" value="IspE"/>
    <property type="match status" value="1"/>
</dbReference>
<dbReference type="PANTHER" id="PTHR43527">
    <property type="entry name" value="4-DIPHOSPHOCYTIDYL-2-C-METHYL-D-ERYTHRITOL KINASE, CHLOROPLASTIC"/>
    <property type="match status" value="1"/>
</dbReference>
<evidence type="ECO:0000259" key="10">
    <source>
        <dbReference type="Pfam" id="PF00288"/>
    </source>
</evidence>
<dbReference type="InterPro" id="IPR013750">
    <property type="entry name" value="GHMP_kinase_C_dom"/>
</dbReference>
<sequence>MIKVAAYAKFDLAIHIEPKKKADGYYPVHYIDCQLSLADKLSFEPKDRDIEIVCDHPGVPKGRDNFVWKVADLLRSNINKNKLGVRITLTKNIPIKAGFGGGSSDAAATLVGLCKLWKIKLSDNLAKNLAKDLGKDFYYSIYGRVSEVIGDGKDYKVVPIGACLPQFWLVILVPKEDKPSTGWIYEYLKAKNIGHSFGKIAKLKEAILKHNKTGILANLSNDFEKDVSSYFPVIDDMKENLNRLGALSAIMAGAGLSVVGFFDSQKKAQSAKESLEQKYRQVLVTNIN</sequence>
<evidence type="ECO:0000256" key="4">
    <source>
        <dbReference type="ARBA" id="ARBA00022679"/>
    </source>
</evidence>
<feature type="active site" evidence="9">
    <location>
        <position position="136"/>
    </location>
</feature>
<keyword evidence="6 9" id="KW-0418">Kinase</keyword>
<name>A0A0G0YQX4_9BACT</name>
<dbReference type="SUPFAM" id="SSF55060">
    <property type="entry name" value="GHMP Kinase, C-terminal domain"/>
    <property type="match status" value="1"/>
</dbReference>
<evidence type="ECO:0000256" key="8">
    <source>
        <dbReference type="ARBA" id="ARBA00032554"/>
    </source>
</evidence>
<dbReference type="InterPro" id="IPR020568">
    <property type="entry name" value="Ribosomal_Su5_D2-typ_SF"/>
</dbReference>
<dbReference type="InterPro" id="IPR014721">
    <property type="entry name" value="Ribsml_uS5_D2-typ_fold_subgr"/>
</dbReference>
<keyword evidence="7 9" id="KW-0067">ATP-binding</keyword>
<evidence type="ECO:0000256" key="1">
    <source>
        <dbReference type="ARBA" id="ARBA00009684"/>
    </source>
</evidence>
<dbReference type="PANTHER" id="PTHR43527:SF2">
    <property type="entry name" value="4-DIPHOSPHOCYTIDYL-2-C-METHYL-D-ERYTHRITOL KINASE, CHLOROPLASTIC"/>
    <property type="match status" value="1"/>
</dbReference>
<dbReference type="Gene3D" id="3.30.70.890">
    <property type="entry name" value="GHMP kinase, C-terminal domain"/>
    <property type="match status" value="1"/>
</dbReference>
<evidence type="ECO:0000259" key="11">
    <source>
        <dbReference type="Pfam" id="PF08544"/>
    </source>
</evidence>
<dbReference type="Gene3D" id="3.30.230.10">
    <property type="match status" value="1"/>
</dbReference>